<dbReference type="PROSITE" id="PS51257">
    <property type="entry name" value="PROKAR_LIPOPROTEIN"/>
    <property type="match status" value="1"/>
</dbReference>
<protein>
    <submittedName>
        <fullName evidence="1">Uncharacterized protein</fullName>
    </submittedName>
</protein>
<accession>A0AAD9VEL1</accession>
<reference evidence="1" key="2">
    <citation type="journal article" date="2023" name="Science">
        <title>Genomic signatures of disease resistance in endangered staghorn corals.</title>
        <authorList>
            <person name="Vollmer S.V."/>
            <person name="Selwyn J.D."/>
            <person name="Despard B.A."/>
            <person name="Roesel C.L."/>
        </authorList>
    </citation>
    <scope>NUCLEOTIDE SEQUENCE</scope>
    <source>
        <strain evidence="1">K2</strain>
    </source>
</reference>
<sequence>MLKILFLKCGSFPNMSVLFQANHCWVSCSCSICSRGKMNSLCGEKDGMFAVQTNSVIYLQPLDASVLSIVKAKQNLEAFVKMFHFCVYIERETHLEASVRASSKPDYAMLLR</sequence>
<dbReference type="EMBL" id="JARQWQ010000005">
    <property type="protein sequence ID" value="KAK2571636.1"/>
    <property type="molecule type" value="Genomic_DNA"/>
</dbReference>
<evidence type="ECO:0000313" key="2">
    <source>
        <dbReference type="Proteomes" id="UP001249851"/>
    </source>
</evidence>
<reference evidence="1" key="1">
    <citation type="journal article" date="2023" name="G3 (Bethesda)">
        <title>Whole genome assembly and annotation of the endangered Caribbean coral Acropora cervicornis.</title>
        <authorList>
            <person name="Selwyn J.D."/>
            <person name="Vollmer S.V."/>
        </authorList>
    </citation>
    <scope>NUCLEOTIDE SEQUENCE</scope>
    <source>
        <strain evidence="1">K2</strain>
    </source>
</reference>
<dbReference type="AlphaFoldDB" id="A0AAD9VEL1"/>
<evidence type="ECO:0000313" key="1">
    <source>
        <dbReference type="EMBL" id="KAK2571636.1"/>
    </source>
</evidence>
<organism evidence="1 2">
    <name type="scientific">Acropora cervicornis</name>
    <name type="common">Staghorn coral</name>
    <dbReference type="NCBI Taxonomy" id="6130"/>
    <lineage>
        <taxon>Eukaryota</taxon>
        <taxon>Metazoa</taxon>
        <taxon>Cnidaria</taxon>
        <taxon>Anthozoa</taxon>
        <taxon>Hexacorallia</taxon>
        <taxon>Scleractinia</taxon>
        <taxon>Astrocoeniina</taxon>
        <taxon>Acroporidae</taxon>
        <taxon>Acropora</taxon>
    </lineage>
</organism>
<keyword evidence="2" id="KW-1185">Reference proteome</keyword>
<comment type="caution">
    <text evidence="1">The sequence shown here is derived from an EMBL/GenBank/DDBJ whole genome shotgun (WGS) entry which is preliminary data.</text>
</comment>
<dbReference type="Proteomes" id="UP001249851">
    <property type="component" value="Unassembled WGS sequence"/>
</dbReference>
<name>A0AAD9VEL1_ACRCE</name>
<gene>
    <name evidence="1" type="ORF">P5673_003002</name>
</gene>
<proteinExistence type="predicted"/>